<evidence type="ECO:0000256" key="3">
    <source>
        <dbReference type="ARBA" id="ARBA00012824"/>
    </source>
</evidence>
<dbReference type="SUPFAM" id="SSF56322">
    <property type="entry name" value="ADC synthase"/>
    <property type="match status" value="1"/>
</dbReference>
<dbReference type="GO" id="GO:0008909">
    <property type="term" value="F:isochorismate synthase activity"/>
    <property type="evidence" value="ECO:0007669"/>
    <property type="project" value="UniProtKB-EC"/>
</dbReference>
<evidence type="ECO:0000259" key="7">
    <source>
        <dbReference type="Pfam" id="PF00425"/>
    </source>
</evidence>
<organism evidence="8">
    <name type="scientific">Thermogemmatispora argillosa</name>
    <dbReference type="NCBI Taxonomy" id="2045280"/>
    <lineage>
        <taxon>Bacteria</taxon>
        <taxon>Bacillati</taxon>
        <taxon>Chloroflexota</taxon>
        <taxon>Ktedonobacteria</taxon>
        <taxon>Thermogemmatisporales</taxon>
        <taxon>Thermogemmatisporaceae</taxon>
        <taxon>Thermogemmatispora</taxon>
    </lineage>
</organism>
<evidence type="ECO:0000256" key="1">
    <source>
        <dbReference type="ARBA" id="ARBA00000799"/>
    </source>
</evidence>
<evidence type="ECO:0000256" key="2">
    <source>
        <dbReference type="ARBA" id="ARBA00005297"/>
    </source>
</evidence>
<reference evidence="8" key="1">
    <citation type="submission" date="2018-12" db="EMBL/GenBank/DDBJ databases">
        <title>Novel natural products biosynthetic potential of the class Ktedonobacteria.</title>
        <authorList>
            <person name="Zheng Y."/>
            <person name="Saitou A."/>
            <person name="Wang C.M."/>
            <person name="Toyoda A."/>
            <person name="Minakuchi Y."/>
            <person name="Sekiguchi Y."/>
            <person name="Ueda K."/>
            <person name="Takano H."/>
            <person name="Sakai Y."/>
            <person name="Yokota A."/>
            <person name="Yabe S."/>
        </authorList>
    </citation>
    <scope>NUCLEOTIDE SEQUENCE</scope>
    <source>
        <strain evidence="8">A3-2</strain>
    </source>
</reference>
<evidence type="ECO:0000256" key="4">
    <source>
        <dbReference type="ARBA" id="ARBA00023235"/>
    </source>
</evidence>
<dbReference type="InterPro" id="IPR015890">
    <property type="entry name" value="Chorismate_C"/>
</dbReference>
<dbReference type="InterPro" id="IPR004561">
    <property type="entry name" value="IsoChor_synthase"/>
</dbReference>
<feature type="domain" description="Chorismate-utilising enzyme C-terminal" evidence="7">
    <location>
        <begin position="272"/>
        <end position="525"/>
    </location>
</feature>
<comment type="catalytic activity">
    <reaction evidence="1">
        <text>chorismate = isochorismate</text>
        <dbReference type="Rhea" id="RHEA:18985"/>
        <dbReference type="ChEBI" id="CHEBI:29748"/>
        <dbReference type="ChEBI" id="CHEBI:29780"/>
        <dbReference type="EC" id="5.4.4.2"/>
    </reaction>
</comment>
<gene>
    <name evidence="8" type="ORF">KTA_41330</name>
</gene>
<proteinExistence type="inferred from homology"/>
<comment type="similarity">
    <text evidence="2">Belongs to the isochorismate synthase family.</text>
</comment>
<dbReference type="AlphaFoldDB" id="A0A455T901"/>
<dbReference type="PANTHER" id="PTHR42839:SF2">
    <property type="entry name" value="ISOCHORISMATE SYNTHASE ENTC"/>
    <property type="match status" value="1"/>
</dbReference>
<dbReference type="NCBIfam" id="TIGR00543">
    <property type="entry name" value="isochor_syn"/>
    <property type="match status" value="1"/>
</dbReference>
<dbReference type="PANTHER" id="PTHR42839">
    <property type="entry name" value="ISOCHORISMATE SYNTHASE ENTC"/>
    <property type="match status" value="1"/>
</dbReference>
<dbReference type="InterPro" id="IPR005801">
    <property type="entry name" value="ADC_synthase"/>
</dbReference>
<protein>
    <recommendedName>
        <fullName evidence="3">isochorismate synthase</fullName>
        <ecNumber evidence="3">5.4.4.2</ecNumber>
    </recommendedName>
    <alternativeName>
        <fullName evidence="5">Isochorismate mutase</fullName>
    </alternativeName>
</protein>
<dbReference type="Gene3D" id="3.60.120.10">
    <property type="entry name" value="Anthranilate synthase"/>
    <property type="match status" value="1"/>
</dbReference>
<evidence type="ECO:0000313" key="8">
    <source>
        <dbReference type="EMBL" id="BBH95934.1"/>
    </source>
</evidence>
<dbReference type="EMBL" id="AP019377">
    <property type="protein sequence ID" value="BBH95934.1"/>
    <property type="molecule type" value="Genomic_DNA"/>
</dbReference>
<accession>A0A455T901</accession>
<dbReference type="Pfam" id="PF00425">
    <property type="entry name" value="Chorismate_bind"/>
    <property type="match status" value="1"/>
</dbReference>
<feature type="region of interest" description="Disordered" evidence="6">
    <location>
        <begin position="57"/>
        <end position="81"/>
    </location>
</feature>
<name>A0A455T901_9CHLR</name>
<evidence type="ECO:0000256" key="5">
    <source>
        <dbReference type="ARBA" id="ARBA00041564"/>
    </source>
</evidence>
<sequence length="544" mass="59176">MRNAFSSTLGTSTESEPAFFSWQERLLPLLREARERALQRGRAVLVSVSGPLALTRRPFPSGPQLGRSEVAAADPDRPGGAEQLATWSLASPDPLLCFALGPSLGYTERFFWQEPGEGRILVGLGRAAALQAQGPERFRQLASAWQHLAAEALVEQVPPSSASGTCKQPLLFGGFAFDPEQPRSDLWEGFPDGLLVLPAFLFMFVAPAPTLTINVLVEADSDPLQLETTISAQLEALAHTLTADASNTFSLSIATAALPPSSLHCEPLLPPDVWMELVAQAVSQIRRGAYEKVVLARAMRLLRQQGSFEPELALRRLRESYQEAYLFAFSHAGRCFLGATPERLVQAQDGGLETMALAGSAPRGRSPEEDERFARELLQSRKNQSEHRIVVQMLKQALQHLCTEINTDSKPHLRRLQNIQHLETRITGKLLPGRSVLEALEELHPTPAVGGFPRAAAMAAIRAGERLDRGWYAAPIGWVDAAGNGTFAVALRSALIRDQEATLFAGGGIVADSDPASEYAETCWKFRAMLGALGVNEDDDESSF</sequence>
<keyword evidence="4" id="KW-0413">Isomerase</keyword>
<dbReference type="EC" id="5.4.4.2" evidence="3"/>
<evidence type="ECO:0000256" key="6">
    <source>
        <dbReference type="SAM" id="MobiDB-lite"/>
    </source>
</evidence>